<evidence type="ECO:0000313" key="2">
    <source>
        <dbReference type="Proteomes" id="UP000001359"/>
    </source>
</evidence>
<reference evidence="1 2" key="14">
    <citation type="journal article" date="1999" name="Virus Genes">
        <title>Identification of a gene cluster within the genome of Chilo iridescent virus encoding enzymes involved in viral DNA replication and processing.</title>
        <authorList>
            <person name="Muller K."/>
            <person name="Tidona C.A."/>
            <person name="Darai G."/>
        </authorList>
    </citation>
    <scope>NUCLEOTIDE SEQUENCE [LARGE SCALE GENOMIC DNA]</scope>
</reference>
<organismHost>
    <name type="scientific">Spodoptera frugiperda</name>
    <name type="common">Fall armyworm</name>
    <dbReference type="NCBI Taxonomy" id="7108"/>
</organismHost>
<keyword evidence="2" id="KW-1185">Reference proteome</keyword>
<reference evidence="1 2" key="7">
    <citation type="journal article" date="1993" name="J. Gen. Virol.">
        <title>Identification of the gene encoding the major capsid protein of insect iridescent virus type 6 by polymerase chain reaction.</title>
        <authorList>
            <person name="Stohwasser R."/>
            <person name="Raab K."/>
            <person name="Schnitzler P."/>
            <person name="Janssen W."/>
            <person name="Darai G."/>
        </authorList>
    </citation>
    <scope>NUCLEOTIDE SEQUENCE [LARGE SCALE GENOMIC DNA]</scope>
</reference>
<reference evidence="1 2" key="6">
    <citation type="journal article" date="1992" name="Virus Genes">
        <title>Characterization of the third origin of DNA replication of the genome of insect iridescent virus type 6.</title>
        <authorList>
            <person name="Sonntag K.C."/>
            <person name="Darai G."/>
        </authorList>
    </citation>
    <scope>NUCLEOTIDE SEQUENCE [LARGE SCALE GENOMIC DNA]</scope>
</reference>
<proteinExistence type="predicted"/>
<protein>
    <submittedName>
        <fullName evidence="1">059R</fullName>
    </submittedName>
</protein>
<name>Q91G42_IIV6</name>
<dbReference type="KEGG" id="vg:1733077"/>
<reference evidence="1 2" key="5">
    <citation type="journal article" date="1992" name="Virus Genes">
        <title>Identification and mapping of origins of DNA replication within the DNA sequences of the genome of insect iridescent virus type 6.</title>
        <authorList>
            <person name="Handermann M."/>
            <person name="Schnitzler P."/>
            <person name="Rosen-Wolff A."/>
            <person name="Raab K."/>
            <person name="Sonntag K.C."/>
            <person name="Darai G."/>
        </authorList>
    </citation>
    <scope>NUCLEOTIDE SEQUENCE [LARGE SCALE GENOMIC DNA]</scope>
</reference>
<reference evidence="1 2" key="11">
    <citation type="journal article" date="1994" name="Virus Genes">
        <title>Chilo iridescent virus encodes a putative helicase belonging to a distinct family within the "DEAD/H" superfamily: implications for the evolution of large DNA viruses.</title>
        <authorList>
            <person name="Sonntag K.C."/>
            <person name="Schnitzler P."/>
            <person name="Koonin E.V."/>
            <person name="Darai G."/>
        </authorList>
    </citation>
    <scope>NUCLEOTIDE SEQUENCE [LARGE SCALE GENOMIC DNA]</scope>
</reference>
<reference evidence="1 2" key="3">
    <citation type="journal article" date="1987" name="Virology">
        <title>Molecular cloning and physical mapping of the genome of insect iridescent virus type 6: further evidence for circular permutation of the viral genome.</title>
        <authorList>
            <person name="Schnitzler P."/>
            <person name="Soltau J.B."/>
            <person name="Fischer M."/>
            <person name="Reisner H."/>
            <person name="Scholz J."/>
            <person name="Delius H."/>
            <person name="Darai G."/>
        </authorList>
    </citation>
    <scope>NUCLEOTIDE SEQUENCE [LARGE SCALE GENOMIC DNA]</scope>
</reference>
<reference evidence="1 2" key="1">
    <citation type="journal article" date="1984" name="J. Virol.">
        <title>DNA analysis of insect iridescent virus 6: evidence for circular permutation and terminal redundancy.</title>
        <authorList>
            <person name="Delius H."/>
            <person name="Darai G."/>
            <person name="Fluegel R.M."/>
        </authorList>
    </citation>
    <scope>NUCLEOTIDE SEQUENCE [LARGE SCALE GENOMIC DNA]</scope>
</reference>
<dbReference type="RefSeq" id="NP_149522.1">
    <property type="nucleotide sequence ID" value="NC_003038.1"/>
</dbReference>
<dbReference type="GeneID" id="1733077"/>
<dbReference type="Proteomes" id="UP000001359">
    <property type="component" value="Segment"/>
</dbReference>
<dbReference type="EMBL" id="AF303741">
    <property type="protein sequence ID" value="AAK81990.1"/>
    <property type="molecule type" value="Genomic_DNA"/>
</dbReference>
<evidence type="ECO:0000313" key="1">
    <source>
        <dbReference type="EMBL" id="AAK81990.1"/>
    </source>
</evidence>
<reference evidence="1 2" key="2">
    <citation type="journal article" date="1986" name="Med. Microbiol. Immunol.">
        <title>Insect iridescent virus type 6 induced toxic degenerative hepatitis in mice.</title>
        <authorList>
            <person name="Lorbacher de Ruiz H."/>
            <person name="Gelderblom H."/>
            <person name="Hofmann W."/>
            <person name="Darai G."/>
        </authorList>
    </citation>
    <scope>NUCLEOTIDE SEQUENCE [LARGE SCALE GENOMIC DNA]</scope>
</reference>
<organismHost>
    <name type="scientific">Acheta domesticus</name>
    <name type="common">House cricket</name>
    <dbReference type="NCBI Taxonomy" id="6997"/>
</organismHost>
<sequence>MKALNRFLKVLNLLKTSRFRRVKQYPETLNQKTTINYQNLK</sequence>
<organismHost>
    <name type="scientific">Gryllus bimaculatus</name>
    <name type="common">Two-spotted cricket</name>
    <dbReference type="NCBI Taxonomy" id="6999"/>
</organismHost>
<reference evidence="1 2" key="8">
    <citation type="journal article" date="1994" name="Intervirology">
        <title>Identification of the primary structure and the coding capacity of the genome of insect iridescent virus type 6 between the genome coordinates 0.310 and 0.347 (7990 bp).</title>
        <authorList>
            <person name="Sonntag K.C."/>
            <person name="Schnitzler P."/>
            <person name="Janssen W."/>
            <person name="Darai G."/>
        </authorList>
    </citation>
    <scope>NUCLEOTIDE SEQUENCE [LARGE SCALE GENOMIC DNA]</scope>
</reference>
<reference evidence="1 2" key="9">
    <citation type="journal article" date="1994" name="J. Gen. Virol.">
        <title>Insect iridescent virus type 6 encodes a polypeptide related to the largest subunit of eukaryotic RNA polymerase II.</title>
        <authorList>
            <person name="Schnitzler P."/>
            <person name="Sonntag K.C."/>
            <person name="Muller M."/>
            <person name="Janssen W."/>
            <person name="Bugert J.J."/>
            <person name="Koonin E.V."/>
            <person name="Darai G."/>
        </authorList>
    </citation>
    <scope>NUCLEOTIDE SEQUENCE [LARGE SCALE GENOMIC DNA]</scope>
</reference>
<reference evidence="1 2" key="13">
    <citation type="journal article" date="1998" name="Virus Genes">
        <title>Identification of a thymidylate synthase gene within the genome of Chilo iridescent virus.</title>
        <authorList>
            <person name="Muller K."/>
            <person name="Tidona C.A."/>
            <person name="Bahr U."/>
            <person name="Darai G."/>
        </authorList>
    </citation>
    <scope>NUCLEOTIDE SEQUENCE [LARGE SCALE GENOMIC DNA]</scope>
</reference>
<organismHost>
    <name type="scientific">Chilo suppressalis</name>
    <name type="common">Asiatic rice borer moth</name>
    <dbReference type="NCBI Taxonomy" id="168631"/>
</organismHost>
<reference evidence="1 2" key="12">
    <citation type="journal article" date="1997" name="Virus Genes">
        <title>The DNA sequence of Chilo iridescent virus between the genome coordinates 0.101 and 0.391; similarities in coding strategy between insect and vertebrate iridoviruses.</title>
        <authorList>
            <person name="Bahr U."/>
            <person name="Tidona C.A."/>
            <person name="Darai G."/>
        </authorList>
    </citation>
    <scope>NUCLEOTIDE SEQUENCE [LARGE SCALE GENOMIC DNA]</scope>
</reference>
<reference evidence="1 2" key="15">
    <citation type="journal article" date="2001" name="Virology">
        <title>Analysis of the first complete DNA sequence of an invertebrate iridovirus: coding strategy of the genome of Chilo iridescent virus.</title>
        <authorList>
            <person name="Jakob N.J."/>
            <person name="Muller K."/>
            <person name="Bahr U."/>
            <person name="Darai G."/>
        </authorList>
    </citation>
    <scope>NUCLEOTIDE SEQUENCE [LARGE SCALE GENOMIC DNA]</scope>
</reference>
<reference evidence="1 2" key="4">
    <citation type="journal article" date="1988" name="Virology">
        <title>Identification and characterization of the repetitive DNA element in the genome of insect iridescent virus type 6.</title>
        <authorList>
            <person name="Fischer M."/>
            <person name="Schnitzler P."/>
            <person name="Delius H."/>
            <person name="Darai G."/>
        </authorList>
    </citation>
    <scope>NUCLEOTIDE SEQUENCE [LARGE SCALE GENOMIC DNA]</scope>
</reference>
<organism evidence="1 2">
    <name type="scientific">Invertebrate iridescent virus 6</name>
    <name type="common">IIV-6</name>
    <name type="synonym">Chilo iridescent virus</name>
    <dbReference type="NCBI Taxonomy" id="176652"/>
    <lineage>
        <taxon>Viruses</taxon>
        <taxon>Varidnaviria</taxon>
        <taxon>Bamfordvirae</taxon>
        <taxon>Nucleocytoviricota</taxon>
        <taxon>Megaviricetes</taxon>
        <taxon>Pimascovirales</taxon>
        <taxon>Pimascovirales incertae sedis</taxon>
        <taxon>Iridoviridae</taxon>
        <taxon>Betairidovirinae</taxon>
        <taxon>Iridovirus</taxon>
        <taxon>Iridovirus chilo1</taxon>
    </lineage>
</organism>
<accession>Q91G42</accession>
<reference evidence="1 2" key="10">
    <citation type="journal article" date="1994" name="Nucleic Acids Res.">
        <title>Identification of genes encoding zinc finger proteins, non-histone chromosomal HMG protein homologue, and a putative GTP phosphohydrolase in the genome of Chilo iridescent virus.</title>
        <authorList>
            <person name="Schnitzler P."/>
            <person name="Hug M."/>
            <person name="Handermann M."/>
            <person name="Janssen W."/>
            <person name="Koonin E.V."/>
            <person name="Delius H."/>
            <person name="Darai C."/>
        </authorList>
    </citation>
    <scope>NUCLEOTIDE SEQUENCE [LARGE SCALE GENOMIC DNA]</scope>
</reference>
<organismHost>
    <name type="scientific">Gryllus campestris</name>
    <dbReference type="NCBI Taxonomy" id="58607"/>
</organismHost>